<keyword evidence="1" id="KW-0472">Membrane</keyword>
<dbReference type="RefSeq" id="WP_236342498.1">
    <property type="nucleotide sequence ID" value="NZ_CAKMMF010000011.1"/>
</dbReference>
<reference evidence="2" key="1">
    <citation type="submission" date="2022-01" db="EMBL/GenBank/DDBJ databases">
        <authorList>
            <person name="Criscuolo A."/>
        </authorList>
    </citation>
    <scope>NUCLEOTIDE SEQUENCE</scope>
    <source>
        <strain evidence="2">CIP111893</strain>
    </source>
</reference>
<feature type="transmembrane region" description="Helical" evidence="1">
    <location>
        <begin position="12"/>
        <end position="34"/>
    </location>
</feature>
<feature type="transmembrane region" description="Helical" evidence="1">
    <location>
        <begin position="46"/>
        <end position="64"/>
    </location>
</feature>
<comment type="caution">
    <text evidence="2">The sequence shown here is derived from an EMBL/GenBank/DDBJ whole genome shotgun (WGS) entry which is preliminary data.</text>
</comment>
<organism evidence="2 3">
    <name type="scientific">Paenibacillus plantiphilus</name>
    <dbReference type="NCBI Taxonomy" id="2905650"/>
    <lineage>
        <taxon>Bacteria</taxon>
        <taxon>Bacillati</taxon>
        <taxon>Bacillota</taxon>
        <taxon>Bacilli</taxon>
        <taxon>Bacillales</taxon>
        <taxon>Paenibacillaceae</taxon>
        <taxon>Paenibacillus</taxon>
    </lineage>
</organism>
<evidence type="ECO:0000313" key="2">
    <source>
        <dbReference type="EMBL" id="CAH1205844.1"/>
    </source>
</evidence>
<sequence length="153" mass="18163">MFVGHAYSDYIYWLFIFGLISLGYVIHKIIMHYFKLNYNGTFKITSKILGWMIAISVGIFIYYYDESTKIDENYNYYVNLFSEDNIAKNYRLPSSIYFDENGIRLGSVTWPNGGYTGFTDYENENLILGEKVKMKDDEDRVWYVEFTREKVTP</sequence>
<keyword evidence="1" id="KW-1133">Transmembrane helix</keyword>
<proteinExistence type="predicted"/>
<gene>
    <name evidence="2" type="ORF">PAECIP111893_02436</name>
</gene>
<keyword evidence="1" id="KW-0812">Transmembrane</keyword>
<evidence type="ECO:0000313" key="3">
    <source>
        <dbReference type="Proteomes" id="UP000838686"/>
    </source>
</evidence>
<dbReference type="EMBL" id="CAKMMF010000011">
    <property type="protein sequence ID" value="CAH1205844.1"/>
    <property type="molecule type" value="Genomic_DNA"/>
</dbReference>
<name>A0ABN8GD03_9BACL</name>
<accession>A0ABN8GD03</accession>
<protein>
    <submittedName>
        <fullName evidence="2">Uncharacterized protein</fullName>
    </submittedName>
</protein>
<dbReference type="Proteomes" id="UP000838686">
    <property type="component" value="Unassembled WGS sequence"/>
</dbReference>
<evidence type="ECO:0000256" key="1">
    <source>
        <dbReference type="SAM" id="Phobius"/>
    </source>
</evidence>
<keyword evidence="3" id="KW-1185">Reference proteome</keyword>